<dbReference type="Proteomes" id="UP001497392">
    <property type="component" value="Unassembled WGS sequence"/>
</dbReference>
<gene>
    <name evidence="4" type="primary">g1893</name>
    <name evidence="4" type="ORF">VP750_LOCUS1618</name>
</gene>
<proteinExistence type="inferred from homology"/>
<evidence type="ECO:0000313" key="5">
    <source>
        <dbReference type="Proteomes" id="UP001497392"/>
    </source>
</evidence>
<organism evidence="4 5">
    <name type="scientific">Coccomyxa viridis</name>
    <dbReference type="NCBI Taxonomy" id="1274662"/>
    <lineage>
        <taxon>Eukaryota</taxon>
        <taxon>Viridiplantae</taxon>
        <taxon>Chlorophyta</taxon>
        <taxon>core chlorophytes</taxon>
        <taxon>Trebouxiophyceae</taxon>
        <taxon>Trebouxiophyceae incertae sedis</taxon>
        <taxon>Coccomyxaceae</taxon>
        <taxon>Coccomyxa</taxon>
    </lineage>
</organism>
<evidence type="ECO:0000259" key="3">
    <source>
        <dbReference type="SMART" id="SM00822"/>
    </source>
</evidence>
<protein>
    <submittedName>
        <fullName evidence="4">G1893 protein</fullName>
    </submittedName>
</protein>
<dbReference type="EMBL" id="CAXHTA020000002">
    <property type="protein sequence ID" value="CAL5219959.1"/>
    <property type="molecule type" value="Genomic_DNA"/>
</dbReference>
<evidence type="ECO:0000256" key="2">
    <source>
        <dbReference type="SAM" id="Phobius"/>
    </source>
</evidence>
<reference evidence="4 5" key="1">
    <citation type="submission" date="2024-06" db="EMBL/GenBank/DDBJ databases">
        <authorList>
            <person name="Kraege A."/>
            <person name="Thomma B."/>
        </authorList>
    </citation>
    <scope>NUCLEOTIDE SEQUENCE [LARGE SCALE GENOMIC DNA]</scope>
</reference>
<evidence type="ECO:0000313" key="4">
    <source>
        <dbReference type="EMBL" id="CAL5219959.1"/>
    </source>
</evidence>
<dbReference type="InterPro" id="IPR036291">
    <property type="entry name" value="NAD(P)-bd_dom_sf"/>
</dbReference>
<dbReference type="Gene3D" id="3.40.50.720">
    <property type="entry name" value="NAD(P)-binding Rossmann-like Domain"/>
    <property type="match status" value="1"/>
</dbReference>
<dbReference type="PRINTS" id="PR00080">
    <property type="entry name" value="SDRFAMILY"/>
</dbReference>
<dbReference type="SUPFAM" id="SSF51735">
    <property type="entry name" value="NAD(P)-binding Rossmann-fold domains"/>
    <property type="match status" value="1"/>
</dbReference>
<keyword evidence="5" id="KW-1185">Reference proteome</keyword>
<comment type="caution">
    <text evidence="4">The sequence shown here is derived from an EMBL/GenBank/DDBJ whole genome shotgun (WGS) entry which is preliminary data.</text>
</comment>
<comment type="similarity">
    <text evidence="1">Belongs to the short-chain dehydrogenases/reductases (SDR) family.</text>
</comment>
<keyword evidence="2" id="KW-1133">Transmembrane helix</keyword>
<dbReference type="InterPro" id="IPR020904">
    <property type="entry name" value="Sc_DH/Rdtase_CS"/>
</dbReference>
<dbReference type="InterPro" id="IPR057326">
    <property type="entry name" value="KR_dom"/>
</dbReference>
<evidence type="ECO:0000256" key="1">
    <source>
        <dbReference type="RuleBase" id="RU000363"/>
    </source>
</evidence>
<keyword evidence="2" id="KW-0472">Membrane</keyword>
<dbReference type="SMART" id="SM00822">
    <property type="entry name" value="PKS_KR"/>
    <property type="match status" value="1"/>
</dbReference>
<feature type="transmembrane region" description="Helical" evidence="2">
    <location>
        <begin position="270"/>
        <end position="293"/>
    </location>
</feature>
<dbReference type="InterPro" id="IPR002347">
    <property type="entry name" value="SDR_fam"/>
</dbReference>
<feature type="domain" description="Ketoreductase" evidence="3">
    <location>
        <begin position="18"/>
        <end position="205"/>
    </location>
</feature>
<dbReference type="Pfam" id="PF00106">
    <property type="entry name" value="adh_short"/>
    <property type="match status" value="1"/>
</dbReference>
<name>A0ABP1FL85_9CHLO</name>
<dbReference type="PANTHER" id="PTHR43550">
    <property type="entry name" value="3-KETODIHYDROSPHINGOSINE REDUCTASE"/>
    <property type="match status" value="1"/>
</dbReference>
<keyword evidence="2" id="KW-0812">Transmembrane</keyword>
<dbReference type="PRINTS" id="PR00081">
    <property type="entry name" value="GDHRDH"/>
</dbReference>
<sequence>MGFFWTSREPEEAKWFGKHVFITGGSEGIGFALAQLFVEQGAKVTLASRSKDKLEHAQTLLQATSAAAQLLTCATDVGSWEQVQKSVRQAEAHFGPLDVVIANAGMPSSKMFEELTVEDYEELNRVNYLGVIYTVKAGYASIKRGASRKGHILIVSSLSGFVPLPGQTAYSATKFALRGFADALQIELRGSGVQLHIAYPGMTQTAMLDAMDARTRGLIGELPGVTVYPCEQVARLMLKGMEQRRYVLRFPDFLSTWICAGLGGTSELCLPVVVTAFLAPLVVIFMQAYRWLILRALRRVRARDWGPEDAEVIGRDKKK</sequence>
<dbReference type="PROSITE" id="PS00061">
    <property type="entry name" value="ADH_SHORT"/>
    <property type="match status" value="1"/>
</dbReference>
<dbReference type="PANTHER" id="PTHR43550:SF3">
    <property type="entry name" value="3-KETODIHYDROSPHINGOSINE REDUCTASE"/>
    <property type="match status" value="1"/>
</dbReference>
<accession>A0ABP1FL85</accession>